<gene>
    <name evidence="4" type="ORF">IAA42_07300</name>
</gene>
<sequence>MIYLSQLLGNPVLDADGEKVGTVSDLGIATGEVFPRITSLAFMGPGRTPIMISWRKYVDTYDESEVHLKVTATDLRFSYLQPDEVLLARDILNKQIVDTHGMRVVRVNDLKLSDTSSTQLRLLGAEVGARGLLRSLHPALERVALRLAKTFGHPLPEKIIAWSYMDLVERDLSNVKLSVSHKTLDDMHPADIADIIERLDPRLRGQVFAQLDDEQRAGAMAEFDDDAMAAELMGNLTETDASRILSEMDPDDAAELVSELDYDKAEKLLRLMGVQEQRAIRQLLGYRENTAGRIMTSEVATVAEDATVADAVEMLRGLDEDFESVRYVYLVDEEHKLTGVVTLNAIVVAEPETRLAELATADLVTASPEDDQEDVAEDIAKYNLLAMPVVNDEGRLLGIVTVDDALDVLEEEHAEDLRVAGGSADGEDSGHASTLIWLVRRNVWVVLWALGVVALALAVGGHLTLAETLTIAIPLAVALVLADDSISYVTNFFLANDPDDEDSPSMLGFTFKGVGTGVALAVLLALIVVALMNVIMSPAVPTAGLFEGSLGDALVTGGFAAAASIFVSFALTPVYLGVLRARDEANKETSGFTLSVVAMIVAVAVFTGAAIALAGPGSMVGSGF</sequence>
<dbReference type="InterPro" id="IPR046342">
    <property type="entry name" value="CBS_dom_sf"/>
</dbReference>
<evidence type="ECO:0000256" key="2">
    <source>
        <dbReference type="SAM" id="Phobius"/>
    </source>
</evidence>
<accession>A0A9D2CIL0</accession>
<evidence type="ECO:0000256" key="1">
    <source>
        <dbReference type="PROSITE-ProRule" id="PRU00703"/>
    </source>
</evidence>
<dbReference type="SUPFAM" id="SSF158791">
    <property type="entry name" value="MgtE N-terminal domain-like"/>
    <property type="match status" value="1"/>
</dbReference>
<dbReference type="Proteomes" id="UP000824133">
    <property type="component" value="Unassembled WGS sequence"/>
</dbReference>
<evidence type="ECO:0000313" key="4">
    <source>
        <dbReference type="EMBL" id="HIY80222.1"/>
    </source>
</evidence>
<dbReference type="InterPro" id="IPR038076">
    <property type="entry name" value="MgtE_N_sf"/>
</dbReference>
<reference evidence="4" key="2">
    <citation type="submission" date="2021-04" db="EMBL/GenBank/DDBJ databases">
        <authorList>
            <person name="Gilroy R."/>
        </authorList>
    </citation>
    <scope>NUCLEOTIDE SEQUENCE</scope>
    <source>
        <strain evidence="4">ChiHjej10B9-743</strain>
    </source>
</reference>
<dbReference type="GO" id="GO:0016020">
    <property type="term" value="C:membrane"/>
    <property type="evidence" value="ECO:0007669"/>
    <property type="project" value="InterPro"/>
</dbReference>
<dbReference type="Pfam" id="PF03448">
    <property type="entry name" value="MgtE_N"/>
    <property type="match status" value="1"/>
</dbReference>
<keyword evidence="2" id="KW-1133">Transmembrane helix</keyword>
<dbReference type="GO" id="GO:0015095">
    <property type="term" value="F:magnesium ion transmembrane transporter activity"/>
    <property type="evidence" value="ECO:0007669"/>
    <property type="project" value="InterPro"/>
</dbReference>
<dbReference type="InterPro" id="IPR027275">
    <property type="entry name" value="PRC-brl_dom"/>
</dbReference>
<dbReference type="PANTHER" id="PTHR43773">
    <property type="entry name" value="MAGNESIUM TRANSPORTER MGTE"/>
    <property type="match status" value="1"/>
</dbReference>
<feature type="transmembrane region" description="Helical" evidence="2">
    <location>
        <begin position="443"/>
        <end position="465"/>
    </location>
</feature>
<reference evidence="4" key="1">
    <citation type="journal article" date="2021" name="PeerJ">
        <title>Extensive microbial diversity within the chicken gut microbiome revealed by metagenomics and culture.</title>
        <authorList>
            <person name="Gilroy R."/>
            <person name="Ravi A."/>
            <person name="Getino M."/>
            <person name="Pursley I."/>
            <person name="Horton D.L."/>
            <person name="Alikhan N.F."/>
            <person name="Baker D."/>
            <person name="Gharbi K."/>
            <person name="Hall N."/>
            <person name="Watson M."/>
            <person name="Adriaenssens E.M."/>
            <person name="Foster-Nyarko E."/>
            <person name="Jarju S."/>
            <person name="Secka A."/>
            <person name="Antonio M."/>
            <person name="Oren A."/>
            <person name="Chaudhuri R.R."/>
            <person name="La Ragione R."/>
            <person name="Hildebrand F."/>
            <person name="Pallen M.J."/>
        </authorList>
    </citation>
    <scope>NUCLEOTIDE SEQUENCE</scope>
    <source>
        <strain evidence="4">ChiHjej10B9-743</strain>
    </source>
</reference>
<proteinExistence type="predicted"/>
<dbReference type="EMBL" id="DXCP01000054">
    <property type="protein sequence ID" value="HIY80222.1"/>
    <property type="molecule type" value="Genomic_DNA"/>
</dbReference>
<dbReference type="Pfam" id="PF05239">
    <property type="entry name" value="PRC"/>
    <property type="match status" value="1"/>
</dbReference>
<organism evidence="4 5">
    <name type="scientific">Candidatus Olsenella excrementavium</name>
    <dbReference type="NCBI Taxonomy" id="2838709"/>
    <lineage>
        <taxon>Bacteria</taxon>
        <taxon>Bacillati</taxon>
        <taxon>Actinomycetota</taxon>
        <taxon>Coriobacteriia</taxon>
        <taxon>Coriobacteriales</taxon>
        <taxon>Atopobiaceae</taxon>
        <taxon>Olsenella</taxon>
    </lineage>
</organism>
<dbReference type="PANTHER" id="PTHR43773:SF1">
    <property type="entry name" value="MAGNESIUM TRANSPORTER MGTE"/>
    <property type="match status" value="1"/>
</dbReference>
<name>A0A9D2CIL0_9ACTN</name>
<keyword evidence="1" id="KW-0129">CBS domain</keyword>
<dbReference type="SMART" id="SM00116">
    <property type="entry name" value="CBS"/>
    <property type="match status" value="2"/>
</dbReference>
<evidence type="ECO:0000259" key="3">
    <source>
        <dbReference type="PROSITE" id="PS51371"/>
    </source>
</evidence>
<feature type="transmembrane region" description="Helical" evidence="2">
    <location>
        <begin position="555"/>
        <end position="579"/>
    </location>
</feature>
<dbReference type="InterPro" id="IPR006669">
    <property type="entry name" value="MgtE_transporter"/>
</dbReference>
<dbReference type="SUPFAM" id="SSF54631">
    <property type="entry name" value="CBS-domain pair"/>
    <property type="match status" value="1"/>
</dbReference>
<comment type="caution">
    <text evidence="4">The sequence shown here is derived from an EMBL/GenBank/DDBJ whole genome shotgun (WGS) entry which is preliminary data.</text>
</comment>
<keyword evidence="2" id="KW-0812">Transmembrane</keyword>
<dbReference type="InterPro" id="IPR006668">
    <property type="entry name" value="Mg_transptr_MgtE_intracell_dom"/>
</dbReference>
<dbReference type="InterPro" id="IPR000644">
    <property type="entry name" value="CBS_dom"/>
</dbReference>
<feature type="domain" description="CBS" evidence="3">
    <location>
        <begin position="295"/>
        <end position="357"/>
    </location>
</feature>
<dbReference type="InterPro" id="IPR011033">
    <property type="entry name" value="PRC_barrel-like_sf"/>
</dbReference>
<feature type="transmembrane region" description="Helical" evidence="2">
    <location>
        <begin position="514"/>
        <end position="535"/>
    </location>
</feature>
<feature type="transmembrane region" description="Helical" evidence="2">
    <location>
        <begin position="591"/>
        <end position="614"/>
    </location>
</feature>
<feature type="domain" description="CBS" evidence="3">
    <location>
        <begin position="359"/>
        <end position="415"/>
    </location>
</feature>
<dbReference type="CDD" id="cd04606">
    <property type="entry name" value="CBS_pair_Mg_transporter"/>
    <property type="match status" value="1"/>
</dbReference>
<dbReference type="SUPFAM" id="SSF50346">
    <property type="entry name" value="PRC-barrel domain"/>
    <property type="match status" value="1"/>
</dbReference>
<dbReference type="AlphaFoldDB" id="A0A9D2CIL0"/>
<dbReference type="Pfam" id="PF00571">
    <property type="entry name" value="CBS"/>
    <property type="match status" value="2"/>
</dbReference>
<dbReference type="Gene3D" id="1.25.60.10">
    <property type="entry name" value="MgtE N-terminal domain-like"/>
    <property type="match status" value="1"/>
</dbReference>
<dbReference type="PROSITE" id="PS51371">
    <property type="entry name" value="CBS"/>
    <property type="match status" value="2"/>
</dbReference>
<dbReference type="SMART" id="SM00924">
    <property type="entry name" value="MgtE_N"/>
    <property type="match status" value="1"/>
</dbReference>
<dbReference type="Gene3D" id="3.10.580.10">
    <property type="entry name" value="CBS-domain"/>
    <property type="match status" value="1"/>
</dbReference>
<evidence type="ECO:0000313" key="5">
    <source>
        <dbReference type="Proteomes" id="UP000824133"/>
    </source>
</evidence>
<dbReference type="Gene3D" id="2.30.30.240">
    <property type="entry name" value="PRC-barrel domain"/>
    <property type="match status" value="1"/>
</dbReference>
<protein>
    <submittedName>
        <fullName evidence="4">CBS domain-containing protein</fullName>
    </submittedName>
</protein>
<keyword evidence="2" id="KW-0472">Membrane</keyword>